<dbReference type="OrthoDB" id="2730867at2759"/>
<sequence length="615" mass="68598">MRLLNTKTFEFVSINDPRSVPYAILSHVWSKQGEQTYQEILELVVEANRESNPRHASDVLTHISAKVRRCCARALADGYEFVWIDSSCIDKTSSAELSEAINSMYTWYSCAARCYAFLEDVDEDDNPYTPASRFRSSAWFTRGWTLQELIAPALVVFLSQEWNPIGTKGSLAPLIEAITGVETDILTGVRSPREVSVSKRMSWAAKRVTTREEDRAYSLLGLFEIHMPTIYGEGQNAFFRLQEEILKHIPDDTLFTWGRRFLVRNASHLQCLEQQLPPWKDAYNSLFASSPSDFAHTSDFRPISHATLLQRLGLDVDDTAQAQHMPPTYTTTRFGIRAELPLLCFQDGQAGMYNGGRAKIGFLLCEDARERLVAVILRDAATYRDFTRLHDSTSSPLLVGARIPTKPGADKKRWSDHRLVAFTGDVLEHIRQSGRISVTLIHILKGAVHGQEHPSVGAAGNTNRACSLVFPPWRRSSLSREGFVVQEAIVESAAHCLDRRHVFVLSHGTFGIVRVVIDLDGASSSLGLQTGVFSSGTALTRDILMGEDVPYESEVLRIGPLLCADDLTPTEDVFYPLPGSARPVETRTGTTFLRLSVISSQSPRDVVFTLDIETV</sequence>
<evidence type="ECO:0000259" key="2">
    <source>
        <dbReference type="Pfam" id="PF26640"/>
    </source>
</evidence>
<protein>
    <submittedName>
        <fullName evidence="3">Uncharacterized protein</fullName>
    </submittedName>
</protein>
<dbReference type="PANTHER" id="PTHR10622:SF10">
    <property type="entry name" value="HET DOMAIN-CONTAINING PROTEIN"/>
    <property type="match status" value="1"/>
</dbReference>
<dbReference type="STRING" id="1077348.A0A2G8SC20"/>
<gene>
    <name evidence="3" type="ORF">GSI_06014</name>
</gene>
<evidence type="ECO:0000259" key="1">
    <source>
        <dbReference type="Pfam" id="PF06985"/>
    </source>
</evidence>
<dbReference type="InterPro" id="IPR010730">
    <property type="entry name" value="HET"/>
</dbReference>
<organism evidence="3 4">
    <name type="scientific">Ganoderma sinense ZZ0214-1</name>
    <dbReference type="NCBI Taxonomy" id="1077348"/>
    <lineage>
        <taxon>Eukaryota</taxon>
        <taxon>Fungi</taxon>
        <taxon>Dikarya</taxon>
        <taxon>Basidiomycota</taxon>
        <taxon>Agaricomycotina</taxon>
        <taxon>Agaricomycetes</taxon>
        <taxon>Polyporales</taxon>
        <taxon>Polyporaceae</taxon>
        <taxon>Ganoderma</taxon>
    </lineage>
</organism>
<comment type="caution">
    <text evidence="3">The sequence shown here is derived from an EMBL/GenBank/DDBJ whole genome shotgun (WGS) entry which is preliminary data.</text>
</comment>
<dbReference type="AlphaFoldDB" id="A0A2G8SC20"/>
<dbReference type="Pfam" id="PF26640">
    <property type="entry name" value="DUF8212"/>
    <property type="match status" value="1"/>
</dbReference>
<reference evidence="3 4" key="1">
    <citation type="journal article" date="2015" name="Sci. Rep.">
        <title>Chromosome-level genome map provides insights into diverse defense mechanisms in the medicinal fungus Ganoderma sinense.</title>
        <authorList>
            <person name="Zhu Y."/>
            <person name="Xu J."/>
            <person name="Sun C."/>
            <person name="Zhou S."/>
            <person name="Xu H."/>
            <person name="Nelson D.R."/>
            <person name="Qian J."/>
            <person name="Song J."/>
            <person name="Luo H."/>
            <person name="Xiang L."/>
            <person name="Li Y."/>
            <person name="Xu Z."/>
            <person name="Ji A."/>
            <person name="Wang L."/>
            <person name="Lu S."/>
            <person name="Hayward A."/>
            <person name="Sun W."/>
            <person name="Li X."/>
            <person name="Schwartz D.C."/>
            <person name="Wang Y."/>
            <person name="Chen S."/>
        </authorList>
    </citation>
    <scope>NUCLEOTIDE SEQUENCE [LARGE SCALE GENOMIC DNA]</scope>
    <source>
        <strain evidence="3 4">ZZ0214-1</strain>
    </source>
</reference>
<name>A0A2G8SC20_9APHY</name>
<proteinExistence type="predicted"/>
<dbReference type="Proteomes" id="UP000230002">
    <property type="component" value="Unassembled WGS sequence"/>
</dbReference>
<accession>A0A2G8SC20</accession>
<dbReference type="EMBL" id="AYKW01000012">
    <property type="protein sequence ID" value="PIL31316.1"/>
    <property type="molecule type" value="Genomic_DNA"/>
</dbReference>
<dbReference type="InterPro" id="IPR058525">
    <property type="entry name" value="DUF8212"/>
</dbReference>
<dbReference type="PANTHER" id="PTHR10622">
    <property type="entry name" value="HET DOMAIN-CONTAINING PROTEIN"/>
    <property type="match status" value="1"/>
</dbReference>
<feature type="domain" description="DUF8212" evidence="2">
    <location>
        <begin position="236"/>
        <end position="346"/>
    </location>
</feature>
<keyword evidence="4" id="KW-1185">Reference proteome</keyword>
<feature type="domain" description="Heterokaryon incompatibility" evidence="1">
    <location>
        <begin position="22"/>
        <end position="125"/>
    </location>
</feature>
<evidence type="ECO:0000313" key="3">
    <source>
        <dbReference type="EMBL" id="PIL31316.1"/>
    </source>
</evidence>
<dbReference type="Pfam" id="PF06985">
    <property type="entry name" value="HET"/>
    <property type="match status" value="1"/>
</dbReference>
<evidence type="ECO:0000313" key="4">
    <source>
        <dbReference type="Proteomes" id="UP000230002"/>
    </source>
</evidence>